<feature type="compositionally biased region" description="Polar residues" evidence="1">
    <location>
        <begin position="1857"/>
        <end position="1866"/>
    </location>
</feature>
<protein>
    <submittedName>
        <fullName evidence="2">Uncharacterized protein</fullName>
    </submittedName>
</protein>
<reference evidence="2 3" key="1">
    <citation type="journal article" date="2022" name="Nat. Genet.">
        <title>Improved pea reference genome and pan-genome highlight genomic features and evolutionary characteristics.</title>
        <authorList>
            <person name="Yang T."/>
            <person name="Liu R."/>
            <person name="Luo Y."/>
            <person name="Hu S."/>
            <person name="Wang D."/>
            <person name="Wang C."/>
            <person name="Pandey M.K."/>
            <person name="Ge S."/>
            <person name="Xu Q."/>
            <person name="Li N."/>
            <person name="Li G."/>
            <person name="Huang Y."/>
            <person name="Saxena R.K."/>
            <person name="Ji Y."/>
            <person name="Li M."/>
            <person name="Yan X."/>
            <person name="He Y."/>
            <person name="Liu Y."/>
            <person name="Wang X."/>
            <person name="Xiang C."/>
            <person name="Varshney R.K."/>
            <person name="Ding H."/>
            <person name="Gao S."/>
            <person name="Zong X."/>
        </authorList>
    </citation>
    <scope>NUCLEOTIDE SEQUENCE [LARGE SCALE GENOMIC DNA]</scope>
    <source>
        <strain evidence="2 3">cv. Zhongwan 6</strain>
    </source>
</reference>
<accession>A0A9D5GWK0</accession>
<feature type="compositionally biased region" description="Basic and acidic residues" evidence="1">
    <location>
        <begin position="1906"/>
        <end position="1919"/>
    </location>
</feature>
<evidence type="ECO:0000313" key="2">
    <source>
        <dbReference type="EMBL" id="KAI5444016.1"/>
    </source>
</evidence>
<feature type="region of interest" description="Disordered" evidence="1">
    <location>
        <begin position="171"/>
        <end position="197"/>
    </location>
</feature>
<dbReference type="EMBL" id="JAMSHJ010000001">
    <property type="protein sequence ID" value="KAI5444016.1"/>
    <property type="molecule type" value="Genomic_DNA"/>
</dbReference>
<gene>
    <name evidence="2" type="ORF">KIW84_012586</name>
</gene>
<feature type="compositionally biased region" description="Basic and acidic residues" evidence="1">
    <location>
        <begin position="249"/>
        <end position="258"/>
    </location>
</feature>
<feature type="region of interest" description="Disordered" evidence="1">
    <location>
        <begin position="1844"/>
        <end position="1867"/>
    </location>
</feature>
<feature type="compositionally biased region" description="Polar residues" evidence="1">
    <location>
        <begin position="259"/>
        <end position="268"/>
    </location>
</feature>
<feature type="region of interest" description="Disordered" evidence="1">
    <location>
        <begin position="1892"/>
        <end position="1940"/>
    </location>
</feature>
<feature type="region of interest" description="Disordered" evidence="1">
    <location>
        <begin position="218"/>
        <end position="282"/>
    </location>
</feature>
<feature type="region of interest" description="Disordered" evidence="1">
    <location>
        <begin position="1636"/>
        <end position="1670"/>
    </location>
</feature>
<organism evidence="2 3">
    <name type="scientific">Pisum sativum</name>
    <name type="common">Garden pea</name>
    <name type="synonym">Lathyrus oleraceus</name>
    <dbReference type="NCBI Taxonomy" id="3888"/>
    <lineage>
        <taxon>Eukaryota</taxon>
        <taxon>Viridiplantae</taxon>
        <taxon>Streptophyta</taxon>
        <taxon>Embryophyta</taxon>
        <taxon>Tracheophyta</taxon>
        <taxon>Spermatophyta</taxon>
        <taxon>Magnoliopsida</taxon>
        <taxon>eudicotyledons</taxon>
        <taxon>Gunneridae</taxon>
        <taxon>Pentapetalae</taxon>
        <taxon>rosids</taxon>
        <taxon>fabids</taxon>
        <taxon>Fabales</taxon>
        <taxon>Fabaceae</taxon>
        <taxon>Papilionoideae</taxon>
        <taxon>50 kb inversion clade</taxon>
        <taxon>NPAAA clade</taxon>
        <taxon>Hologalegina</taxon>
        <taxon>IRL clade</taxon>
        <taxon>Fabeae</taxon>
        <taxon>Lathyrus</taxon>
    </lineage>
</organism>
<dbReference type="OrthoDB" id="1048353at2759"/>
<feature type="region of interest" description="Disordered" evidence="1">
    <location>
        <begin position="78"/>
        <end position="116"/>
    </location>
</feature>
<evidence type="ECO:0000256" key="1">
    <source>
        <dbReference type="SAM" id="MobiDB-lite"/>
    </source>
</evidence>
<proteinExistence type="predicted"/>
<name>A0A9D5GWK0_PEA</name>
<sequence length="1940" mass="212516">MDFFAMKRKKLQSLCKKHGIPANLKNSDMAEKLSLIYKEEKNENPGSRRLRSDVNKSNVEIIVLDSDSDSEVQMEASDTVAEKDSNEKTNVSTEHLLDEEPDQSLTTSPRSEVKSSNHNIHHMVDSEEIKQVCKLDDNIYVMDEAAAMCLDASTAMKHTDEVKSNDLNDIVSHPLRSDEDKSNLEITELDSEKDIDVQMEASDTVAEKDCNERTNVSAEHLLDEEPNQFITTSPLSEVKSSDLNNLESHLLRSDEDKSNLGSTDSGTDVQMEASDTVAEKDCNERTNVSAEHLLDEEPNQFITTSPLSEVKSSDLNNLESHLLRSDEDKSNLGSTDSGTDVQMEVSDTVAEKDCNERTNVSAEHLLDEEPSQFTTTSPISEVKSSDLNSFGSYSGFGNYMMLGDQTSSERTDVHEDTDLHQGSVEQFNKSDVYHCVISQSAKTCLDVNVENILDEVHSSSFEDSDETPVQFLDAEKMVVTGTATRNAYTSGAKFESSQKMSITPASKEIVGSSAKLLNNSVSPRDVVFCNLEESVQIGADKEQVDPSQEKMVEFSPKLFNNPGTPANGGIGLCGLEENLEIGVNKENIDPNEDVIYAEPSAMVMSDNQDVIQAVSEELGNKLMEENLEIGVNKENIDSNEDVIYAEPSAMVMSDNEDVIQAVSEEFRNSLMEDEVANMEDKFDLLGDVHESVNPGGTNSAHGSNIKTALNTYVTGGDILDEVHSSSFEDSDATPVQFPKTDPLRDAETSDLNLHKMFKTATAIKNADTSGVKFESSTKRSLSLTPEKMIGSSTKLLNNSGTPTNFGFCDVEENMQIGISKENIDPNEEVMHEEPSALVMSDNEGLIQAVSEELGNDLTEDEVANVDDKFDLFEDVPGSVNPGSKKNADLNTYVTDGDILDEVHSSSFEDSDVTPVQFLTTDQLREAETSDLDVHKMFETATATKNADASGVKFESSTKMSLNLTPEKVIGSSTKLLNNSGTPTNFGFCDADENLQIGANKEQVDPSQEKTMEFSPKLFNNPETPTNGGTGLWFLEENLEIGVNKENIDPNEDVMHEEPSALVMSDNEDLIHAVSEELGNDLMEDEVANVDDKFDLLEDVPGSVNPVSKKNADLNTYVTGGDILDEVHSSSFEDSDATPVQFLKTDPLREAETSVLNLHKMFETAIATKNADTGGVKFESSTKMSLSLTPEKMIGSSTKLLKNSGAPTHFGFCDVDENLQIGRNKVNIDPSDEILHAEPSLVVTSDNEEVDLSIHQMAALEACEEEMLKSSEKTCMVADPEECIGFSLNDLQASTTKGSEVETYFESTALGDVMETCNMEGCMETNMIEGENSQEENQGYSGSWKKKGSDVDDNSGANSDEEVRADELVPAVPQSSEMESCDFGLQQLFAQGEITMIEAENNQEDCVSAQREVVKFFDNSDVHDDIGRDGAKDVNQASSASWKRIRSDMDDASGASSTEQVKAGEITMIEAENNQEGCVSAQREVVKFFDNSDVHDDIGRDGAKDVNQASSASWKRIRSDMDDASGASSIEQVKAGEITMIEVENNQEDCVSAQREVVKFFDNSDVHDDIGRDGAKDVNQASSASRKRIRSDMDNASGASSIEQVKAGEITMIEAENNQEDCVSAQREVVKFFDNSDVHDDIGRDGAKDVNQASSASRKRIRSDMDDASGASSIEQVKAGELVPAVPQSSMDSCNFSLQQIFAQDTASGDQDVCPKKLDSPSKATPIASGEKNIIFTPMFNESSMMHKEMEIAMIEEENNAQWEVCKFLDTSDVHVGIGLDGAKDENQAYWASRKRKMSDVDDTSGGNSNEEVKADEFVPAVPHSSEMESCDFGFPQLFAQDTASGDEDAYQKKLDSSSKGTPTASGEKSIVFTPKLQESSMMRKKMRIEMNLSQKPATRDSVGTCDMKENIKTDKKEVDSSTVSRNKFAKRLPLQDLHQN</sequence>
<keyword evidence="3" id="KW-1185">Reference proteome</keyword>
<feature type="region of interest" description="Disordered" evidence="1">
    <location>
        <begin position="1329"/>
        <end position="1363"/>
    </location>
</feature>
<evidence type="ECO:0000313" key="3">
    <source>
        <dbReference type="Proteomes" id="UP001058974"/>
    </source>
</evidence>
<comment type="caution">
    <text evidence="2">The sequence shown here is derived from an EMBL/GenBank/DDBJ whole genome shotgun (WGS) entry which is preliminary data.</text>
</comment>
<feature type="compositionally biased region" description="Polar residues" evidence="1">
    <location>
        <begin position="103"/>
        <end position="116"/>
    </location>
</feature>
<feature type="region of interest" description="Disordered" evidence="1">
    <location>
        <begin position="1568"/>
        <end position="1598"/>
    </location>
</feature>
<dbReference type="Gramene" id="Psat01G0258600-T1">
    <property type="protein sequence ID" value="KAI5444016.1"/>
    <property type="gene ID" value="KIW84_012586"/>
</dbReference>
<feature type="region of interest" description="Disordered" evidence="1">
    <location>
        <begin position="1426"/>
        <end position="1456"/>
    </location>
</feature>
<feature type="compositionally biased region" description="Basic and acidic residues" evidence="1">
    <location>
        <begin position="1636"/>
        <end position="1647"/>
    </location>
</feature>
<dbReference type="Proteomes" id="UP001058974">
    <property type="component" value="Chromosome 1"/>
</dbReference>